<evidence type="ECO:0000313" key="2">
    <source>
        <dbReference type="EMBL" id="TMP58711.1"/>
    </source>
</evidence>
<comment type="caution">
    <text evidence="2">The sequence shown here is derived from an EMBL/GenBank/DDBJ whole genome shotgun (WGS) entry which is preliminary data.</text>
</comment>
<reference evidence="2" key="3">
    <citation type="submission" date="2019-09" db="EMBL/GenBank/DDBJ databases">
        <title>Co-occurence of chitin degradation, pigmentation and bioactivity in marine Pseudoalteromonas.</title>
        <authorList>
            <person name="Sonnenschein E.C."/>
            <person name="Bech P.K."/>
        </authorList>
    </citation>
    <scope>NUCLEOTIDE SEQUENCE</scope>
    <source>
        <strain evidence="2">S2231</strain>
        <strain evidence="1">S2233</strain>
    </source>
</reference>
<dbReference type="EMBL" id="PNCK01000032">
    <property type="protein sequence ID" value="TMP43185.1"/>
    <property type="molecule type" value="Genomic_DNA"/>
</dbReference>
<protein>
    <submittedName>
        <fullName evidence="2">Uncharacterized protein</fullName>
    </submittedName>
</protein>
<organism evidence="2 4">
    <name type="scientific">Pseudoalteromonas citrea</name>
    <dbReference type="NCBI Taxonomy" id="43655"/>
    <lineage>
        <taxon>Bacteria</taxon>
        <taxon>Pseudomonadati</taxon>
        <taxon>Pseudomonadota</taxon>
        <taxon>Gammaproteobacteria</taxon>
        <taxon>Alteromonadales</taxon>
        <taxon>Pseudoalteromonadaceae</taxon>
        <taxon>Pseudoalteromonas</taxon>
    </lineage>
</organism>
<keyword evidence="3" id="KW-1185">Reference proteome</keyword>
<reference evidence="3 4" key="2">
    <citation type="submission" date="2019-06" db="EMBL/GenBank/DDBJ databases">
        <title>Co-occurence of chitin degradation, pigmentation and bioactivity in marine Pseudoalteromonas.</title>
        <authorList>
            <person name="Sonnenschein E.C."/>
            <person name="Bech P.K."/>
        </authorList>
    </citation>
    <scope>NUCLEOTIDE SEQUENCE [LARGE SCALE GENOMIC DNA]</scope>
    <source>
        <strain evidence="4">S2231</strain>
        <strain evidence="3">S2233</strain>
    </source>
</reference>
<dbReference type="Proteomes" id="UP000305730">
    <property type="component" value="Unassembled WGS sequence"/>
</dbReference>
<evidence type="ECO:0000313" key="3">
    <source>
        <dbReference type="Proteomes" id="UP000305730"/>
    </source>
</evidence>
<gene>
    <name evidence="2" type="ORF">CWB96_11580</name>
    <name evidence="1" type="ORF">CWB97_09915</name>
</gene>
<name>A0A5S3XRF7_9GAMM</name>
<dbReference type="RefSeq" id="WP_138596892.1">
    <property type="nucleotide sequence ID" value="NZ_PNCK01000032.1"/>
</dbReference>
<dbReference type="AlphaFoldDB" id="A0A5S3XRF7"/>
<dbReference type="OrthoDB" id="5770315at2"/>
<dbReference type="EMBL" id="PNCL01000053">
    <property type="protein sequence ID" value="TMP58711.1"/>
    <property type="molecule type" value="Genomic_DNA"/>
</dbReference>
<sequence>MNLDKSTKRIAKKVKNGFQGYPQISLAYYGQSTELANKVVVEFISEAGAPPQIQTFSSDMDAKKDETIQTTLLKVIERANAKTVLEAEGISIDNA</sequence>
<accession>A0A5S3XRF7</accession>
<reference evidence="3 4" key="1">
    <citation type="submission" date="2017-12" db="EMBL/GenBank/DDBJ databases">
        <authorList>
            <person name="Paulsen S."/>
            <person name="Gram L.K."/>
        </authorList>
    </citation>
    <scope>NUCLEOTIDE SEQUENCE [LARGE SCALE GENOMIC DNA]</scope>
    <source>
        <strain evidence="2 4">S2231</strain>
        <strain evidence="1 3">S2233</strain>
    </source>
</reference>
<proteinExistence type="predicted"/>
<evidence type="ECO:0000313" key="1">
    <source>
        <dbReference type="EMBL" id="TMP43185.1"/>
    </source>
</evidence>
<dbReference type="Proteomes" id="UP000307706">
    <property type="component" value="Unassembled WGS sequence"/>
</dbReference>
<evidence type="ECO:0000313" key="4">
    <source>
        <dbReference type="Proteomes" id="UP000307706"/>
    </source>
</evidence>